<feature type="transmembrane region" description="Helical" evidence="8">
    <location>
        <begin position="288"/>
        <end position="307"/>
    </location>
</feature>
<dbReference type="AlphaFoldDB" id="A0A6N6M6N9"/>
<dbReference type="InterPro" id="IPR005467">
    <property type="entry name" value="His_kinase_dom"/>
</dbReference>
<sequence length="682" mass="77370">MKQLFISLICLFAVSFLQSQTVLDEGKLDLSRSQDFQQAIKIQGEAEFYWHQLLAPEDFPLKSDVNKRFVKIPHVWNDFQLDSYTRLNPRGYGTYRFSVTVPKGENRVSIKIPTIGTSALFYVNGEKLIEIGKVGKSESAYEAMYAPQIIDLPHDTNHFEFIIQVSNYDFSVGGIWDSVIIGPEQTLRESHNRSIFWDFFLLGALFIAAIYFLALYFLKRDSIWHVYFALACLLAALNVSASDEFVLSYIPGISFSVLIKSEIVSFYAGVGVLSLYLYELFKSYFHKWVLFTIIVVSFIMSGIMIFLPTHLSAQTITFYQFFSLIALVYLLFVVVRAIRNGARGGWVFLLGFFVLAGAILHDVIINLSYIPTDTMSRVGIFVFLISQIILLADRSVRTKMKNEKLTEKLNEVNQQLESQVEERTEELHNSLRELKLAQQKLEKTNGELTKANEAKNKYLSVIGHDLRGPVSGIKVALELLLDDLEKGDIEREELTDTIKALTQNANSAYSLLVNLFDWARSQMGVMSFTPQKFRVSKILNDVDALLHKSLEEKDLELVNNIPQGLEVYGDPNMISTVFRNLISNAIKFSYPGQKITLTCDQNEQYVEFAVQDQGKGIPLEKQEKLFEFSAKKSTRGTKQEKGTGIGLLLVKDFIDQNNGKITVSSSPDKGSTFYFTLPLNND</sequence>
<dbReference type="SUPFAM" id="SSF49785">
    <property type="entry name" value="Galactose-binding domain-like"/>
    <property type="match status" value="1"/>
</dbReference>
<evidence type="ECO:0000256" key="3">
    <source>
        <dbReference type="ARBA" id="ARBA00022553"/>
    </source>
</evidence>
<dbReference type="InterPro" id="IPR003661">
    <property type="entry name" value="HisK_dim/P_dom"/>
</dbReference>
<dbReference type="InterPro" id="IPR004358">
    <property type="entry name" value="Sig_transdc_His_kin-like_C"/>
</dbReference>
<evidence type="ECO:0000256" key="8">
    <source>
        <dbReference type="SAM" id="Phobius"/>
    </source>
</evidence>
<evidence type="ECO:0000256" key="1">
    <source>
        <dbReference type="ARBA" id="ARBA00000085"/>
    </source>
</evidence>
<dbReference type="SMART" id="SM00388">
    <property type="entry name" value="HisKA"/>
    <property type="match status" value="1"/>
</dbReference>
<dbReference type="GO" id="GO:0000155">
    <property type="term" value="F:phosphorelay sensor kinase activity"/>
    <property type="evidence" value="ECO:0007669"/>
    <property type="project" value="InterPro"/>
</dbReference>
<feature type="transmembrane region" description="Helical" evidence="8">
    <location>
        <begin position="345"/>
        <end position="369"/>
    </location>
</feature>
<keyword evidence="11" id="KW-1185">Reference proteome</keyword>
<reference evidence="10 11" key="1">
    <citation type="submission" date="2019-09" db="EMBL/GenBank/DDBJ databases">
        <title>Genomes of Cryomorphaceae.</title>
        <authorList>
            <person name="Bowman J.P."/>
        </authorList>
    </citation>
    <scope>NUCLEOTIDE SEQUENCE [LARGE SCALE GENOMIC DNA]</scope>
    <source>
        <strain evidence="10 11">KCTC 52047</strain>
    </source>
</reference>
<dbReference type="InterPro" id="IPR011623">
    <property type="entry name" value="7TMR_DISM_rcpt_extracell_dom1"/>
</dbReference>
<keyword evidence="7" id="KW-0175">Coiled coil</keyword>
<keyword evidence="5" id="KW-0418">Kinase</keyword>
<evidence type="ECO:0000313" key="10">
    <source>
        <dbReference type="EMBL" id="KAB1061820.1"/>
    </source>
</evidence>
<feature type="coiled-coil region" evidence="7">
    <location>
        <begin position="395"/>
        <end position="454"/>
    </location>
</feature>
<gene>
    <name evidence="10" type="ORF">F3059_13430</name>
</gene>
<evidence type="ECO:0000256" key="7">
    <source>
        <dbReference type="SAM" id="Coils"/>
    </source>
</evidence>
<dbReference type="PANTHER" id="PTHR43711:SF1">
    <property type="entry name" value="HISTIDINE KINASE 1"/>
    <property type="match status" value="1"/>
</dbReference>
<comment type="catalytic activity">
    <reaction evidence="1">
        <text>ATP + protein L-histidine = ADP + protein N-phospho-L-histidine.</text>
        <dbReference type="EC" id="2.7.13.3"/>
    </reaction>
</comment>
<dbReference type="CDD" id="cd00075">
    <property type="entry name" value="HATPase"/>
    <property type="match status" value="1"/>
</dbReference>
<keyword evidence="6" id="KW-0902">Two-component regulatory system</keyword>
<dbReference type="SUPFAM" id="SSF47384">
    <property type="entry name" value="Homodimeric domain of signal transducing histidine kinase"/>
    <property type="match status" value="1"/>
</dbReference>
<dbReference type="InterPro" id="IPR036097">
    <property type="entry name" value="HisK_dim/P_sf"/>
</dbReference>
<dbReference type="PRINTS" id="PR00344">
    <property type="entry name" value="BCTRLSENSOR"/>
</dbReference>
<keyword evidence="8" id="KW-1133">Transmembrane helix</keyword>
<dbReference type="InterPro" id="IPR050736">
    <property type="entry name" value="Sensor_HK_Regulatory"/>
</dbReference>
<dbReference type="PROSITE" id="PS50109">
    <property type="entry name" value="HIS_KIN"/>
    <property type="match status" value="1"/>
</dbReference>
<feature type="transmembrane region" description="Helical" evidence="8">
    <location>
        <begin position="375"/>
        <end position="392"/>
    </location>
</feature>
<dbReference type="FunFam" id="3.30.565.10:FF:000006">
    <property type="entry name" value="Sensor histidine kinase WalK"/>
    <property type="match status" value="1"/>
</dbReference>
<proteinExistence type="predicted"/>
<dbReference type="Gene3D" id="3.30.565.10">
    <property type="entry name" value="Histidine kinase-like ATPase, C-terminal domain"/>
    <property type="match status" value="1"/>
</dbReference>
<evidence type="ECO:0000256" key="2">
    <source>
        <dbReference type="ARBA" id="ARBA00012438"/>
    </source>
</evidence>
<comment type="caution">
    <text evidence="10">The sequence shown here is derived from an EMBL/GenBank/DDBJ whole genome shotgun (WGS) entry which is preliminary data.</text>
</comment>
<dbReference type="Pfam" id="PF07695">
    <property type="entry name" value="7TMR-DISM_7TM"/>
    <property type="match status" value="1"/>
</dbReference>
<evidence type="ECO:0000256" key="6">
    <source>
        <dbReference type="ARBA" id="ARBA00023012"/>
    </source>
</evidence>
<dbReference type="EMBL" id="WACR01000014">
    <property type="protein sequence ID" value="KAB1061820.1"/>
    <property type="molecule type" value="Genomic_DNA"/>
</dbReference>
<dbReference type="Gene3D" id="2.60.120.260">
    <property type="entry name" value="Galactose-binding domain-like"/>
    <property type="match status" value="1"/>
</dbReference>
<feature type="transmembrane region" description="Helical" evidence="8">
    <location>
        <begin position="224"/>
        <end position="241"/>
    </location>
</feature>
<dbReference type="EC" id="2.7.13.3" evidence="2"/>
<protein>
    <recommendedName>
        <fullName evidence="2">histidine kinase</fullName>
        <ecNumber evidence="2">2.7.13.3</ecNumber>
    </recommendedName>
</protein>
<feature type="transmembrane region" description="Helical" evidence="8">
    <location>
        <begin position="195"/>
        <end position="217"/>
    </location>
</feature>
<dbReference type="Proteomes" id="UP000435357">
    <property type="component" value="Unassembled WGS sequence"/>
</dbReference>
<dbReference type="InterPro" id="IPR036890">
    <property type="entry name" value="HATPase_C_sf"/>
</dbReference>
<evidence type="ECO:0000313" key="11">
    <source>
        <dbReference type="Proteomes" id="UP000435357"/>
    </source>
</evidence>
<feature type="transmembrane region" description="Helical" evidence="8">
    <location>
        <begin position="253"/>
        <end position="276"/>
    </location>
</feature>
<dbReference type="SUPFAM" id="SSF55874">
    <property type="entry name" value="ATPase domain of HSP90 chaperone/DNA topoisomerase II/histidine kinase"/>
    <property type="match status" value="1"/>
</dbReference>
<organism evidence="10 11">
    <name type="scientific">Salibacter halophilus</name>
    <dbReference type="NCBI Taxonomy" id="1803916"/>
    <lineage>
        <taxon>Bacteria</taxon>
        <taxon>Pseudomonadati</taxon>
        <taxon>Bacteroidota</taxon>
        <taxon>Flavobacteriia</taxon>
        <taxon>Flavobacteriales</taxon>
        <taxon>Salibacteraceae</taxon>
        <taxon>Salibacter</taxon>
    </lineage>
</organism>
<keyword evidence="3" id="KW-0597">Phosphoprotein</keyword>
<dbReference type="SMART" id="SM00387">
    <property type="entry name" value="HATPase_c"/>
    <property type="match status" value="1"/>
</dbReference>
<feature type="domain" description="Histidine kinase" evidence="9">
    <location>
        <begin position="461"/>
        <end position="681"/>
    </location>
</feature>
<dbReference type="PANTHER" id="PTHR43711">
    <property type="entry name" value="TWO-COMPONENT HISTIDINE KINASE"/>
    <property type="match status" value="1"/>
</dbReference>
<keyword evidence="8" id="KW-0812">Transmembrane</keyword>
<evidence type="ECO:0000256" key="4">
    <source>
        <dbReference type="ARBA" id="ARBA00022679"/>
    </source>
</evidence>
<name>A0A6N6M6N9_9FLAO</name>
<keyword evidence="4" id="KW-0808">Transferase</keyword>
<dbReference type="Pfam" id="PF02518">
    <property type="entry name" value="HATPase_c"/>
    <property type="match status" value="1"/>
</dbReference>
<accession>A0A6N6M6N9</accession>
<keyword evidence="8" id="KW-0472">Membrane</keyword>
<feature type="transmembrane region" description="Helical" evidence="8">
    <location>
        <begin position="319"/>
        <end position="338"/>
    </location>
</feature>
<dbReference type="Gene3D" id="1.10.287.130">
    <property type="match status" value="1"/>
</dbReference>
<dbReference type="OrthoDB" id="9810447at2"/>
<dbReference type="InterPro" id="IPR003594">
    <property type="entry name" value="HATPase_dom"/>
</dbReference>
<dbReference type="Pfam" id="PF00512">
    <property type="entry name" value="HisKA"/>
    <property type="match status" value="1"/>
</dbReference>
<evidence type="ECO:0000259" key="9">
    <source>
        <dbReference type="PROSITE" id="PS50109"/>
    </source>
</evidence>
<dbReference type="RefSeq" id="WP_151170153.1">
    <property type="nucleotide sequence ID" value="NZ_WACR01000014.1"/>
</dbReference>
<evidence type="ECO:0000256" key="5">
    <source>
        <dbReference type="ARBA" id="ARBA00022777"/>
    </source>
</evidence>
<dbReference type="InterPro" id="IPR008979">
    <property type="entry name" value="Galactose-bd-like_sf"/>
</dbReference>